<evidence type="ECO:0000313" key="3">
    <source>
        <dbReference type="Proteomes" id="UP001451571"/>
    </source>
</evidence>
<dbReference type="RefSeq" id="WP_342759821.1">
    <property type="nucleotide sequence ID" value="NZ_CP146256.1"/>
</dbReference>
<dbReference type="PANTHER" id="PTHR43305:SF1">
    <property type="entry name" value="FAMILY N-ACETYLTRANSFERASE, PUTATIVE (AFU_ORTHOLOGUE AFUA_2G01380)-RELATED"/>
    <property type="match status" value="1"/>
</dbReference>
<accession>A0ABZ3F123</accession>
<name>A0ABZ3F123_9FIRM</name>
<reference evidence="2 3" key="1">
    <citation type="submission" date="2024-02" db="EMBL/GenBank/DDBJ databases">
        <title>Bacterial strain from lacustrine sediment.</title>
        <authorList>
            <person name="Petit C."/>
            <person name="Fadhlaoui K."/>
        </authorList>
    </citation>
    <scope>NUCLEOTIDE SEQUENCE [LARGE SCALE GENOMIC DNA]</scope>
    <source>
        <strain evidence="2 3">IPX-CK</strain>
    </source>
</reference>
<dbReference type="Proteomes" id="UP001451571">
    <property type="component" value="Chromosome"/>
</dbReference>
<dbReference type="InterPro" id="IPR016181">
    <property type="entry name" value="Acyl_CoA_acyltransferase"/>
</dbReference>
<evidence type="ECO:0000313" key="2">
    <source>
        <dbReference type="EMBL" id="XAH76247.1"/>
    </source>
</evidence>
<protein>
    <submittedName>
        <fullName evidence="2">GNAT family N-acetyltransferase</fullName>
    </submittedName>
</protein>
<gene>
    <name evidence="2" type="ORF">V6984_10970</name>
</gene>
<organism evidence="2 3">
    <name type="scientific">Kineothrix sedimenti</name>
    <dbReference type="NCBI Taxonomy" id="3123317"/>
    <lineage>
        <taxon>Bacteria</taxon>
        <taxon>Bacillati</taxon>
        <taxon>Bacillota</taxon>
        <taxon>Clostridia</taxon>
        <taxon>Lachnospirales</taxon>
        <taxon>Lachnospiraceae</taxon>
        <taxon>Kineothrix</taxon>
    </lineage>
</organism>
<dbReference type="PANTHER" id="PTHR43305">
    <property type="entry name" value="FAMILY N-ACETYLTRANSFERASE, PUTATIVE (AFU_ORTHOLOGUE AFUA_2G01380)-RELATED"/>
    <property type="match status" value="1"/>
</dbReference>
<dbReference type="InterPro" id="IPR052777">
    <property type="entry name" value="Acetyltransferase_Enz"/>
</dbReference>
<dbReference type="Gene3D" id="3.40.630.30">
    <property type="match status" value="1"/>
</dbReference>
<dbReference type="InterPro" id="IPR000182">
    <property type="entry name" value="GNAT_dom"/>
</dbReference>
<dbReference type="Pfam" id="PF00583">
    <property type="entry name" value="Acetyltransf_1"/>
    <property type="match status" value="1"/>
</dbReference>
<proteinExistence type="predicted"/>
<keyword evidence="3" id="KW-1185">Reference proteome</keyword>
<dbReference type="EMBL" id="CP146256">
    <property type="protein sequence ID" value="XAH76247.1"/>
    <property type="molecule type" value="Genomic_DNA"/>
</dbReference>
<feature type="domain" description="N-acetyltransferase" evidence="1">
    <location>
        <begin position="8"/>
        <end position="119"/>
    </location>
</feature>
<dbReference type="PROSITE" id="PS51186">
    <property type="entry name" value="GNAT"/>
    <property type="match status" value="1"/>
</dbReference>
<sequence>MKIMEGSSCIEEIKSLIIEYTNSLNRDLKFQHLDEELSDLEEKYTGENGRLFAAVTDEDEVIGCIAFHRHNAVRCEMKRLYVKPEYRKEQTGQKLIETLIDQARKDGYREIVLDTIKPF</sequence>
<evidence type="ECO:0000259" key="1">
    <source>
        <dbReference type="PROSITE" id="PS51186"/>
    </source>
</evidence>
<dbReference type="CDD" id="cd04301">
    <property type="entry name" value="NAT_SF"/>
    <property type="match status" value="1"/>
</dbReference>
<dbReference type="SUPFAM" id="SSF55729">
    <property type="entry name" value="Acyl-CoA N-acyltransferases (Nat)"/>
    <property type="match status" value="1"/>
</dbReference>